<sequence length="852" mass="96498">MAGPGGGPPRRSHTKSRKGCETCKRRHIRCDENFPQCRNCTKHNCRCPYMDMPAQEERAVTPEKADLLWTPEIEADIERWQQTGIFPFPDLYIYPAPSPQFFSFEDLRLIHHVASVSSELGIHDASNFTIWTRQIPLFLKIGIDYGFVMHALLALSASHLAWLTDCPLTANMAYEHRGIALKGLHEAIGAFSRQNSDAVLAASLLLSWQATDWRGWTQLMHGTSSVIDAMQPWKNESQFGDFIAEQSTFPTAPPSPAPGGKKLSNPRKQDLEALQRAYAQLQKVETHLKENNEDVKAIQQLMTFVRGVRKVSPSHTAAQRFEMLNPLRAWLFWLPVMFLQQTRGSPSALIILAHYYTVALVVEPLFPEVGAAYFGSLSLGPIEEIARRLFSINVSQTYDADMQTPLNLMEYPIDMVSKFRGRMGWIQPERTASFPTFGGSNYTMEESYPTTLSFSPYGNPAFTYSQEHVMSLPSDPMSATAIRPLPFSSLSHNRSEMMTTSNSSLELLSRRCYKCTTFNPHTYPAILHVLRRRPIHPREREKAARGVFTFLLDNLGAKDVQFEELIALDADYLRQLSPVYGVIFLFKYPTGEKANSDGTPKDGQYDYAAAENLFFAAQTIQNACGTQALLSVLLNKDGEIDVGTQLRDFKEFTAGFPAEFRGEALSNSELIRDVHNSFAKSSPFVDETQRTATEDDDVYHFIAYTPINGILYELDGLQPAPIAHGASTFEEFPEKVIPVLQRRIERYPANEIRFNLLAMVRDLRVRAREIGDHEMLFREEQKRDEWQFENALRRHNFVGFAGEVLKGVIAEKLKEGPEAYKLWIEDAKKKTKARAEERKTKQGGDEDVEMAS</sequence>
<dbReference type="Pfam" id="PF18031">
    <property type="entry name" value="UCH_C"/>
    <property type="match status" value="1"/>
</dbReference>
<feature type="compositionally biased region" description="Basic and acidic residues" evidence="10">
    <location>
        <begin position="831"/>
        <end position="844"/>
    </location>
</feature>
<dbReference type="InterPro" id="IPR001578">
    <property type="entry name" value="Peptidase_C12_UCH"/>
</dbReference>
<evidence type="ECO:0000256" key="9">
    <source>
        <dbReference type="SAM" id="Coils"/>
    </source>
</evidence>
<dbReference type="Pfam" id="PF11951">
    <property type="entry name" value="Fungal_trans_2"/>
    <property type="match status" value="1"/>
</dbReference>
<dbReference type="Pfam" id="PF00172">
    <property type="entry name" value="Zn_clus"/>
    <property type="match status" value="1"/>
</dbReference>
<keyword evidence="9" id="KW-0175">Coiled coil</keyword>
<dbReference type="OrthoDB" id="1924260at2759"/>
<protein>
    <recommendedName>
        <fullName evidence="2 8">ubiquitinyl hydrolase 1</fullName>
        <ecNumber evidence="2 8">3.4.19.12</ecNumber>
    </recommendedName>
</protein>
<feature type="active site" description="Proton donor" evidence="8">
    <location>
        <position position="700"/>
    </location>
</feature>
<gene>
    <name evidence="13" type="ORF">L207DRAFT_433267</name>
</gene>
<evidence type="ECO:0000256" key="5">
    <source>
        <dbReference type="ARBA" id="ARBA00022801"/>
    </source>
</evidence>
<dbReference type="PANTHER" id="PTHR47657">
    <property type="entry name" value="STEROL REGULATORY ELEMENT-BINDING PROTEIN ECM22"/>
    <property type="match status" value="1"/>
</dbReference>
<dbReference type="InterPro" id="IPR021858">
    <property type="entry name" value="Fun_TF"/>
</dbReference>
<dbReference type="AlphaFoldDB" id="A0A2J6RDL2"/>
<evidence type="ECO:0000256" key="1">
    <source>
        <dbReference type="ARBA" id="ARBA00000707"/>
    </source>
</evidence>
<comment type="similarity">
    <text evidence="8">Belongs to the peptidase C12 family.</text>
</comment>
<dbReference type="InterPro" id="IPR001138">
    <property type="entry name" value="Zn2Cys6_DnaBD"/>
</dbReference>
<feature type="site" description="Transition state stabilizer" evidence="8">
    <location>
        <position position="618"/>
    </location>
</feature>
<dbReference type="PROSITE" id="PS52048">
    <property type="entry name" value="UCH_DOMAIN"/>
    <property type="match status" value="1"/>
</dbReference>
<evidence type="ECO:0000313" key="14">
    <source>
        <dbReference type="Proteomes" id="UP000235786"/>
    </source>
</evidence>
<dbReference type="FunFam" id="3.40.532.10:FF:000009">
    <property type="entry name" value="Ubiquitin carboxyl-terminal hydrolase"/>
    <property type="match status" value="1"/>
</dbReference>
<dbReference type="SUPFAM" id="SSF57701">
    <property type="entry name" value="Zn2/Cys6 DNA-binding domain"/>
    <property type="match status" value="1"/>
</dbReference>
<feature type="domain" description="UCH catalytic" evidence="12">
    <location>
        <begin position="531"/>
        <end position="761"/>
    </location>
</feature>
<dbReference type="GO" id="GO:0006511">
    <property type="term" value="P:ubiquitin-dependent protein catabolic process"/>
    <property type="evidence" value="ECO:0007669"/>
    <property type="project" value="UniProtKB-UniRule"/>
</dbReference>
<dbReference type="InterPro" id="IPR036959">
    <property type="entry name" value="Peptidase_C12_UCH_sf"/>
</dbReference>
<feature type="region of interest" description="Disordered" evidence="10">
    <location>
        <begin position="831"/>
        <end position="852"/>
    </location>
</feature>
<dbReference type="CDD" id="cd00067">
    <property type="entry name" value="GAL4"/>
    <property type="match status" value="1"/>
</dbReference>
<dbReference type="InterPro" id="IPR036864">
    <property type="entry name" value="Zn2-C6_fun-type_DNA-bd_sf"/>
</dbReference>
<evidence type="ECO:0000259" key="12">
    <source>
        <dbReference type="PROSITE" id="PS52048"/>
    </source>
</evidence>
<keyword evidence="5 8" id="KW-0378">Hydrolase</keyword>
<dbReference type="CDD" id="cd09617">
    <property type="entry name" value="Peptidase_C12_UCH37_BAP1"/>
    <property type="match status" value="1"/>
</dbReference>
<dbReference type="Gene3D" id="4.10.240.10">
    <property type="entry name" value="Zn(2)-C6 fungal-type DNA-binding domain"/>
    <property type="match status" value="1"/>
</dbReference>
<dbReference type="GO" id="GO:0000981">
    <property type="term" value="F:DNA-binding transcription factor activity, RNA polymerase II-specific"/>
    <property type="evidence" value="ECO:0007669"/>
    <property type="project" value="InterPro"/>
</dbReference>
<reference evidence="13 14" key="1">
    <citation type="submission" date="2016-04" db="EMBL/GenBank/DDBJ databases">
        <title>A degradative enzymes factory behind the ericoid mycorrhizal symbiosis.</title>
        <authorList>
            <consortium name="DOE Joint Genome Institute"/>
            <person name="Martino E."/>
            <person name="Morin E."/>
            <person name="Grelet G."/>
            <person name="Kuo A."/>
            <person name="Kohler A."/>
            <person name="Daghino S."/>
            <person name="Barry K."/>
            <person name="Choi C."/>
            <person name="Cichocki N."/>
            <person name="Clum A."/>
            <person name="Copeland A."/>
            <person name="Hainaut M."/>
            <person name="Haridas S."/>
            <person name="Labutti K."/>
            <person name="Lindquist E."/>
            <person name="Lipzen A."/>
            <person name="Khouja H.-R."/>
            <person name="Murat C."/>
            <person name="Ohm R."/>
            <person name="Olson A."/>
            <person name="Spatafora J."/>
            <person name="Veneault-Fourrey C."/>
            <person name="Henrissat B."/>
            <person name="Grigoriev I."/>
            <person name="Martin F."/>
            <person name="Perotto S."/>
        </authorList>
    </citation>
    <scope>NUCLEOTIDE SEQUENCE [LARGE SCALE GENOMIC DNA]</scope>
    <source>
        <strain evidence="13 14">F</strain>
    </source>
</reference>
<evidence type="ECO:0000256" key="3">
    <source>
        <dbReference type="ARBA" id="ARBA00022670"/>
    </source>
</evidence>
<dbReference type="STRING" id="1149755.A0A2J6RDL2"/>
<proteinExistence type="inferred from homology"/>
<keyword evidence="14" id="KW-1185">Reference proteome</keyword>
<evidence type="ECO:0000256" key="2">
    <source>
        <dbReference type="ARBA" id="ARBA00012759"/>
    </source>
</evidence>
<dbReference type="InterPro" id="IPR041507">
    <property type="entry name" value="UCH_C"/>
</dbReference>
<name>A0A2J6RDL2_HYAVF</name>
<evidence type="ECO:0000256" key="6">
    <source>
        <dbReference type="ARBA" id="ARBA00022807"/>
    </source>
</evidence>
<dbReference type="InterPro" id="IPR052400">
    <property type="entry name" value="Zn2-C6_fungal_TF"/>
</dbReference>
<evidence type="ECO:0000259" key="11">
    <source>
        <dbReference type="PROSITE" id="PS50048"/>
    </source>
</evidence>
<keyword evidence="7" id="KW-0539">Nucleus</keyword>
<feature type="active site" description="Nucleophile" evidence="8">
    <location>
        <position position="624"/>
    </location>
</feature>
<dbReference type="PROSITE" id="PS00463">
    <property type="entry name" value="ZN2_CY6_FUNGAL_1"/>
    <property type="match status" value="1"/>
</dbReference>
<keyword evidence="4 8" id="KW-0833">Ubl conjugation pathway</keyword>
<feature type="site" description="Important for enzyme activity" evidence="8">
    <location>
        <position position="715"/>
    </location>
</feature>
<dbReference type="GO" id="GO:0008270">
    <property type="term" value="F:zinc ion binding"/>
    <property type="evidence" value="ECO:0007669"/>
    <property type="project" value="InterPro"/>
</dbReference>
<evidence type="ECO:0000256" key="4">
    <source>
        <dbReference type="ARBA" id="ARBA00022786"/>
    </source>
</evidence>
<comment type="catalytic activity">
    <reaction evidence="1 8">
        <text>Thiol-dependent hydrolysis of ester, thioester, amide, peptide and isopeptide bonds formed by the C-terminal Gly of ubiquitin (a 76-residue protein attached to proteins as an intracellular targeting signal).</text>
        <dbReference type="EC" id="3.4.19.12"/>
    </reaction>
</comment>
<dbReference type="InterPro" id="IPR038765">
    <property type="entry name" value="Papain-like_cys_pep_sf"/>
</dbReference>
<dbReference type="PANTHER" id="PTHR47657:SF12">
    <property type="entry name" value="ZN(II)2CYS6 TRANSCRIPTION FACTOR (EUROFUNG)"/>
    <property type="match status" value="1"/>
</dbReference>
<evidence type="ECO:0000313" key="13">
    <source>
        <dbReference type="EMBL" id="PMD36601.1"/>
    </source>
</evidence>
<accession>A0A2J6RDL2</accession>
<evidence type="ECO:0000256" key="10">
    <source>
        <dbReference type="SAM" id="MobiDB-lite"/>
    </source>
</evidence>
<dbReference type="Gene3D" id="3.40.532.10">
    <property type="entry name" value="Peptidase C12, ubiquitin carboxyl-terminal hydrolase"/>
    <property type="match status" value="1"/>
</dbReference>
<dbReference type="EC" id="3.4.19.12" evidence="2 8"/>
<dbReference type="PROSITE" id="PS50048">
    <property type="entry name" value="ZN2_CY6_FUNGAL_2"/>
    <property type="match status" value="1"/>
</dbReference>
<keyword evidence="6 8" id="KW-0788">Thiol protease</keyword>
<dbReference type="SUPFAM" id="SSF54001">
    <property type="entry name" value="Cysteine proteinases"/>
    <property type="match status" value="1"/>
</dbReference>
<evidence type="ECO:0000256" key="7">
    <source>
        <dbReference type="ARBA" id="ARBA00023242"/>
    </source>
</evidence>
<evidence type="ECO:0000256" key="8">
    <source>
        <dbReference type="PROSITE-ProRule" id="PRU01393"/>
    </source>
</evidence>
<dbReference type="GO" id="GO:0004843">
    <property type="term" value="F:cysteine-type deubiquitinase activity"/>
    <property type="evidence" value="ECO:0007669"/>
    <property type="project" value="UniProtKB-UniRule"/>
</dbReference>
<feature type="domain" description="Zn(2)-C6 fungal-type" evidence="11">
    <location>
        <begin position="19"/>
        <end position="49"/>
    </location>
</feature>
<dbReference type="EMBL" id="KZ613950">
    <property type="protein sequence ID" value="PMD36601.1"/>
    <property type="molecule type" value="Genomic_DNA"/>
</dbReference>
<organism evidence="13 14">
    <name type="scientific">Hyaloscypha variabilis (strain UAMH 11265 / GT02V1 / F)</name>
    <name type="common">Meliniomyces variabilis</name>
    <dbReference type="NCBI Taxonomy" id="1149755"/>
    <lineage>
        <taxon>Eukaryota</taxon>
        <taxon>Fungi</taxon>
        <taxon>Dikarya</taxon>
        <taxon>Ascomycota</taxon>
        <taxon>Pezizomycotina</taxon>
        <taxon>Leotiomycetes</taxon>
        <taxon>Helotiales</taxon>
        <taxon>Hyaloscyphaceae</taxon>
        <taxon>Hyaloscypha</taxon>
        <taxon>Hyaloscypha variabilis</taxon>
    </lineage>
</organism>
<keyword evidence="3 8" id="KW-0645">Protease</keyword>
<feature type="coiled-coil region" evidence="9">
    <location>
        <begin position="271"/>
        <end position="301"/>
    </location>
</feature>
<dbReference type="PRINTS" id="PR00707">
    <property type="entry name" value="UBCTHYDRLASE"/>
</dbReference>
<dbReference type="SMART" id="SM00066">
    <property type="entry name" value="GAL4"/>
    <property type="match status" value="1"/>
</dbReference>
<dbReference type="Pfam" id="PF01088">
    <property type="entry name" value="Peptidase_C12"/>
    <property type="match status" value="1"/>
</dbReference>
<dbReference type="Proteomes" id="UP000235786">
    <property type="component" value="Unassembled WGS sequence"/>
</dbReference>